<gene>
    <name evidence="1" type="ORF">SAMN04487908_1591</name>
</gene>
<keyword evidence="2" id="KW-1185">Reference proteome</keyword>
<protein>
    <submittedName>
        <fullName evidence="1">Uncharacterized protein</fullName>
    </submittedName>
</protein>
<reference evidence="2" key="1">
    <citation type="submission" date="2016-11" db="EMBL/GenBank/DDBJ databases">
        <authorList>
            <person name="Varghese N."/>
            <person name="Submissions S."/>
        </authorList>
    </citation>
    <scope>NUCLEOTIDE SEQUENCE [LARGE SCALE GENOMIC DNA]</scope>
    <source>
        <strain evidence="2">DSM 26349</strain>
    </source>
</reference>
<evidence type="ECO:0000313" key="1">
    <source>
        <dbReference type="EMBL" id="SHK11231.1"/>
    </source>
</evidence>
<dbReference type="EMBL" id="FQYV01000059">
    <property type="protein sequence ID" value="SHK11231.1"/>
    <property type="molecule type" value="Genomic_DNA"/>
</dbReference>
<proteinExistence type="predicted"/>
<dbReference type="AlphaFoldDB" id="A0A1M6PTI9"/>
<name>A0A1M6PTI9_9FLAO</name>
<dbReference type="OrthoDB" id="759000at2"/>
<organism evidence="1 2">
    <name type="scientific">Aequorivita viscosa</name>
    <dbReference type="NCBI Taxonomy" id="797419"/>
    <lineage>
        <taxon>Bacteria</taxon>
        <taxon>Pseudomonadati</taxon>
        <taxon>Bacteroidota</taxon>
        <taxon>Flavobacteriia</taxon>
        <taxon>Flavobacteriales</taxon>
        <taxon>Flavobacteriaceae</taxon>
        <taxon>Aequorivita</taxon>
    </lineage>
</organism>
<dbReference type="Proteomes" id="UP000184172">
    <property type="component" value="Unassembled WGS sequence"/>
</dbReference>
<dbReference type="RefSeq" id="WP_073222359.1">
    <property type="nucleotide sequence ID" value="NZ_FNNS01000025.1"/>
</dbReference>
<accession>A0A1M6PTI9</accession>
<evidence type="ECO:0000313" key="2">
    <source>
        <dbReference type="Proteomes" id="UP000184172"/>
    </source>
</evidence>
<sequence>MKKTLRITITLGFLLVGISVFGQEFIFDIHNTSLDDYIKLEERLGSERKENISNNISFTGDAQPVVFIRKEKIIPNLRANYFFKKTDSTMSYIRYDWDESFYKNTGNLESQKPLSFQRALRKKSLQIEKEITKIYGKPETEGSLSDLSKVEMRKGVSKTNIWKPNDSLEIELFTTISNFYEKRGMVTTAPTHRIRLYITNTKKEKKIEPKLSQQRLDTLKMISSDFIKNLDNKDFNKSKAFLSTLIIENVTDEQLNSLIENWDFKKDTELIYSGIEIGLDGQFFTMLDFKYKDDITKPPKEILKIIFDDKDKIIGIQPIKLQGKVKD</sequence>